<dbReference type="Gene3D" id="2.160.20.10">
    <property type="entry name" value="Single-stranded right-handed beta-helix, Pectin lyase-like"/>
    <property type="match status" value="1"/>
</dbReference>
<dbReference type="InterPro" id="IPR006626">
    <property type="entry name" value="PbH1"/>
</dbReference>
<organism evidence="2 3">
    <name type="scientific">Pelagicoccus mobilis</name>
    <dbReference type="NCBI Taxonomy" id="415221"/>
    <lineage>
        <taxon>Bacteria</taxon>
        <taxon>Pseudomonadati</taxon>
        <taxon>Verrucomicrobiota</taxon>
        <taxon>Opitutia</taxon>
        <taxon>Puniceicoccales</taxon>
        <taxon>Pelagicoccaceae</taxon>
        <taxon>Pelagicoccus</taxon>
    </lineage>
</organism>
<dbReference type="InterPro" id="IPR011050">
    <property type="entry name" value="Pectin_lyase_fold/virulence"/>
</dbReference>
<comment type="caution">
    <text evidence="2">The sequence shown here is derived from an EMBL/GenBank/DDBJ whole genome shotgun (WGS) entry which is preliminary data.</text>
</comment>
<dbReference type="SUPFAM" id="SSF51126">
    <property type="entry name" value="Pectin lyase-like"/>
    <property type="match status" value="1"/>
</dbReference>
<evidence type="ECO:0000313" key="3">
    <source>
        <dbReference type="Proteomes" id="UP000617628"/>
    </source>
</evidence>
<name>A0A934RXR4_9BACT</name>
<dbReference type="AlphaFoldDB" id="A0A934RXR4"/>
<dbReference type="SMART" id="SM00710">
    <property type="entry name" value="PbH1"/>
    <property type="match status" value="4"/>
</dbReference>
<dbReference type="InterPro" id="IPR012334">
    <property type="entry name" value="Pectin_lyas_fold"/>
</dbReference>
<dbReference type="EMBL" id="JAENIL010000018">
    <property type="protein sequence ID" value="MBK1877410.1"/>
    <property type="molecule type" value="Genomic_DNA"/>
</dbReference>
<feature type="region of interest" description="Disordered" evidence="1">
    <location>
        <begin position="376"/>
        <end position="397"/>
    </location>
</feature>
<accession>A0A934RXR4</accession>
<dbReference type="Proteomes" id="UP000617628">
    <property type="component" value="Unassembled WGS sequence"/>
</dbReference>
<protein>
    <submittedName>
        <fullName evidence="2">Right-handed parallel beta-helix repeat-containing protein</fullName>
    </submittedName>
</protein>
<proteinExistence type="predicted"/>
<reference evidence="2" key="1">
    <citation type="submission" date="2021-01" db="EMBL/GenBank/DDBJ databases">
        <title>Modified the classification status of verrucomicrobia.</title>
        <authorList>
            <person name="Feng X."/>
        </authorList>
    </citation>
    <scope>NUCLEOTIDE SEQUENCE</scope>
    <source>
        <strain evidence="2">KCTC 13126</strain>
    </source>
</reference>
<gene>
    <name evidence="2" type="ORF">JIN87_11075</name>
</gene>
<sequence>MNCAFPVSVTRFVLFLSSLLIGCVSVWGNGGNNYYISSSGGNDSNIGSEPEQAWSSFANLVDIELGPGTTVYLKRGDVWENAKLELKGKGSVEAPVRLTAYGKGEPPLITGINLTTEACVVWNNPSHVRIDSLQCRDAKIGIYLRFAGGNTDGTGDMFNNQDVHITNCYFENMNERWSDEEGNITVNPPFELSWGAGIWLGGSIPAPPGGPWPAESTLVLNDFSVTHCGFKNVNTGLGNGFYFPAIYQSRFTNVRFEDSWVTGCENGAFALFFVDGGHAKRVDTWLGGDGYYRTGTTGAFIQHSKNFLVEDCQFAGNTRPADSNDGVGFDIEGNCVNIVVRDTVLHDNEGGGVLVLNSAGSNDQLLLERLTVWNNARNPKPGSASQNSEFRYGGGPDNSETYGKLKNVGVYLGSDVGVDDAKGRLSVADKQDRWDRDFHPEDIRSDLSWADVKDRPIEWRFEKSVEGWGNQNDWSGLSVVDGSLMGVSDGADAYIESPDTWVNTRESRWVRVCMSSTTGQVAQIFFQTEVDPSFSVEKSVSFPVIADGQMREYVVDLGASAEYRGVVTRWRIDPTSETGAILRIDEFAAQKAPFVASVEAASPTSLDLRFNQVVDTTGGVFDPARYLITGDGVGNLSSSPDHVSLISTETGPVYRLSWDNGSMGDIEDLLLFTDSLADPRGNFIPVNEQDRDCDGMPDLWEIRRGFDPSNSLDAFNDADGDGQSNADEYRANTDPNDAASFFEILEFDLLNSKGLTVKWMAVVGTNYRLELSHDLEAWTEVESGLIAADEPEESAFLQVAPGKLFVRIVPVRPIFQIN</sequence>
<evidence type="ECO:0000256" key="1">
    <source>
        <dbReference type="SAM" id="MobiDB-lite"/>
    </source>
</evidence>
<keyword evidence="3" id="KW-1185">Reference proteome</keyword>
<dbReference type="RefSeq" id="WP_200355625.1">
    <property type="nucleotide sequence ID" value="NZ_JAENIL010000018.1"/>
</dbReference>
<feature type="compositionally biased region" description="Polar residues" evidence="1">
    <location>
        <begin position="376"/>
        <end position="389"/>
    </location>
</feature>
<evidence type="ECO:0000313" key="2">
    <source>
        <dbReference type="EMBL" id="MBK1877410.1"/>
    </source>
</evidence>